<proteinExistence type="predicted"/>
<sequence>MSARIVALFGCSALAVAASIPDSAQDASGRVALVGEDFLVLDDGRRYALPDTLGSQALRPGMTVHLIVVEAA</sequence>
<organism evidence="2 3">
    <name type="scientific">Aureimonas populi</name>
    <dbReference type="NCBI Taxonomy" id="1701758"/>
    <lineage>
        <taxon>Bacteria</taxon>
        <taxon>Pseudomonadati</taxon>
        <taxon>Pseudomonadota</taxon>
        <taxon>Alphaproteobacteria</taxon>
        <taxon>Hyphomicrobiales</taxon>
        <taxon>Aurantimonadaceae</taxon>
        <taxon>Aureimonas</taxon>
    </lineage>
</organism>
<evidence type="ECO:0000313" key="3">
    <source>
        <dbReference type="Proteomes" id="UP001597371"/>
    </source>
</evidence>
<gene>
    <name evidence="2" type="ORF">ACFSKQ_07185</name>
</gene>
<protein>
    <recommendedName>
        <fullName evidence="4">DUF1344 domain-containing protein</fullName>
    </recommendedName>
</protein>
<feature type="signal peptide" evidence="1">
    <location>
        <begin position="1"/>
        <end position="17"/>
    </location>
</feature>
<keyword evidence="1" id="KW-0732">Signal</keyword>
<dbReference type="RefSeq" id="WP_209736625.1">
    <property type="nucleotide sequence ID" value="NZ_CP072611.1"/>
</dbReference>
<accession>A0ABW5CIW7</accession>
<reference evidence="3" key="1">
    <citation type="journal article" date="2019" name="Int. J. Syst. Evol. Microbiol.">
        <title>The Global Catalogue of Microorganisms (GCM) 10K type strain sequencing project: providing services to taxonomists for standard genome sequencing and annotation.</title>
        <authorList>
            <consortium name="The Broad Institute Genomics Platform"/>
            <consortium name="The Broad Institute Genome Sequencing Center for Infectious Disease"/>
            <person name="Wu L."/>
            <person name="Ma J."/>
        </authorList>
    </citation>
    <scope>NUCLEOTIDE SEQUENCE [LARGE SCALE GENOMIC DNA]</scope>
    <source>
        <strain evidence="3">ZS-35-S2</strain>
    </source>
</reference>
<name>A0ABW5CIW7_9HYPH</name>
<comment type="caution">
    <text evidence="2">The sequence shown here is derived from an EMBL/GenBank/DDBJ whole genome shotgun (WGS) entry which is preliminary data.</text>
</comment>
<dbReference type="Proteomes" id="UP001597371">
    <property type="component" value="Unassembled WGS sequence"/>
</dbReference>
<evidence type="ECO:0008006" key="4">
    <source>
        <dbReference type="Google" id="ProtNLM"/>
    </source>
</evidence>
<dbReference type="EMBL" id="JBHUIJ010000006">
    <property type="protein sequence ID" value="MFD2237249.1"/>
    <property type="molecule type" value="Genomic_DNA"/>
</dbReference>
<feature type="chain" id="PRO_5046873407" description="DUF1344 domain-containing protein" evidence="1">
    <location>
        <begin position="18"/>
        <end position="72"/>
    </location>
</feature>
<keyword evidence="3" id="KW-1185">Reference proteome</keyword>
<evidence type="ECO:0000256" key="1">
    <source>
        <dbReference type="SAM" id="SignalP"/>
    </source>
</evidence>
<evidence type="ECO:0000313" key="2">
    <source>
        <dbReference type="EMBL" id="MFD2237249.1"/>
    </source>
</evidence>